<dbReference type="AlphaFoldDB" id="A0A562PYW0"/>
<gene>
    <name evidence="1" type="ORF">IQ22_04078</name>
</gene>
<dbReference type="Proteomes" id="UP000316905">
    <property type="component" value="Unassembled WGS sequence"/>
</dbReference>
<proteinExistence type="predicted"/>
<keyword evidence="2" id="KW-1185">Reference proteome</keyword>
<evidence type="ECO:0000313" key="1">
    <source>
        <dbReference type="EMBL" id="TWI49276.1"/>
    </source>
</evidence>
<reference evidence="1 2" key="1">
    <citation type="journal article" date="2015" name="Stand. Genomic Sci.">
        <title>Genomic Encyclopedia of Bacterial and Archaeal Type Strains, Phase III: the genomes of soil and plant-associated and newly described type strains.</title>
        <authorList>
            <person name="Whitman W.B."/>
            <person name="Woyke T."/>
            <person name="Klenk H.P."/>
            <person name="Zhou Y."/>
            <person name="Lilburn T.G."/>
            <person name="Beck B.J."/>
            <person name="De Vos P."/>
            <person name="Vandamme P."/>
            <person name="Eisen J.A."/>
            <person name="Garrity G."/>
            <person name="Hugenholtz P."/>
            <person name="Kyrpides N.C."/>
        </authorList>
    </citation>
    <scope>NUCLEOTIDE SEQUENCE [LARGE SCALE GENOMIC DNA]</scope>
    <source>
        <strain evidence="1 2">CGMCC 1.6858</strain>
    </source>
</reference>
<dbReference type="RefSeq" id="WP_145145240.1">
    <property type="nucleotide sequence ID" value="NZ_VLKY01000018.1"/>
</dbReference>
<protein>
    <submittedName>
        <fullName evidence="1">Uncharacterized protein</fullName>
    </submittedName>
</protein>
<sequence>MDSPLSKSAGLKSAGNIGLLQTIPKLEARPKHKIMNFAFTLKDIEEMRIGVDVRAVFEQHIRDLLPSAKVMVRGYPGGGYNITAHVDMR</sequence>
<comment type="caution">
    <text evidence="1">The sequence shown here is derived from an EMBL/GenBank/DDBJ whole genome shotgun (WGS) entry which is preliminary data.</text>
</comment>
<evidence type="ECO:0000313" key="2">
    <source>
        <dbReference type="Proteomes" id="UP000316905"/>
    </source>
</evidence>
<accession>A0A562PYW0</accession>
<dbReference type="EMBL" id="VLKY01000018">
    <property type="protein sequence ID" value="TWI49276.1"/>
    <property type="molecule type" value="Genomic_DNA"/>
</dbReference>
<name>A0A562PYW0_9PSED</name>
<organism evidence="1 2">
    <name type="scientific">Pseudomonas duriflava</name>
    <dbReference type="NCBI Taxonomy" id="459528"/>
    <lineage>
        <taxon>Bacteria</taxon>
        <taxon>Pseudomonadati</taxon>
        <taxon>Pseudomonadota</taxon>
        <taxon>Gammaproteobacteria</taxon>
        <taxon>Pseudomonadales</taxon>
        <taxon>Pseudomonadaceae</taxon>
        <taxon>Pseudomonas</taxon>
    </lineage>
</organism>